<organism evidence="1 2">
    <name type="scientific">Amycolatopsis taiwanensis</name>
    <dbReference type="NCBI Taxonomy" id="342230"/>
    <lineage>
        <taxon>Bacteria</taxon>
        <taxon>Bacillati</taxon>
        <taxon>Actinomycetota</taxon>
        <taxon>Actinomycetes</taxon>
        <taxon>Pseudonocardiales</taxon>
        <taxon>Pseudonocardiaceae</taxon>
        <taxon>Amycolatopsis</taxon>
    </lineage>
</organism>
<dbReference type="InterPro" id="IPR011989">
    <property type="entry name" value="ARM-like"/>
</dbReference>
<keyword evidence="2" id="KW-1185">Reference proteome</keyword>
<dbReference type="InterPro" id="IPR016024">
    <property type="entry name" value="ARM-type_fold"/>
</dbReference>
<gene>
    <name evidence="1" type="ORF">Atai01_19080</name>
</gene>
<proteinExistence type="predicted"/>
<evidence type="ECO:0000313" key="1">
    <source>
        <dbReference type="EMBL" id="GLY65289.1"/>
    </source>
</evidence>
<dbReference type="EMBL" id="BSTI01000004">
    <property type="protein sequence ID" value="GLY65289.1"/>
    <property type="molecule type" value="Genomic_DNA"/>
</dbReference>
<dbReference type="Gene3D" id="1.25.10.10">
    <property type="entry name" value="Leucine-rich Repeat Variant"/>
    <property type="match status" value="1"/>
</dbReference>
<dbReference type="SUPFAM" id="SSF48371">
    <property type="entry name" value="ARM repeat"/>
    <property type="match status" value="1"/>
</dbReference>
<dbReference type="RefSeq" id="WP_432705760.1">
    <property type="nucleotide sequence ID" value="NZ_BSTI01000004.1"/>
</dbReference>
<dbReference type="Pfam" id="PF13646">
    <property type="entry name" value="HEAT_2"/>
    <property type="match status" value="1"/>
</dbReference>
<accession>A0A9W6VFW0</accession>
<dbReference type="AlphaFoldDB" id="A0A9W6VFW0"/>
<evidence type="ECO:0000313" key="2">
    <source>
        <dbReference type="Proteomes" id="UP001165136"/>
    </source>
</evidence>
<evidence type="ECO:0008006" key="3">
    <source>
        <dbReference type="Google" id="ProtNLM"/>
    </source>
</evidence>
<sequence length="153" mass="16945">MRFTVALQRQRDVLGWPVRQQAATGLGDAGEAAGLEPLAKALKDSHPAVRRLALEAVRRLGNAGLRDAVLSHPIRDVLVELLHDPLRDTRIASARTLGSLGGVEVLREFTPRSSRDRRECERILQGEIPPLKRIWPGDLTIWLPLCAAQSIRL</sequence>
<protein>
    <recommendedName>
        <fullName evidence="3">HEAT repeat domain-containing protein</fullName>
    </recommendedName>
</protein>
<dbReference type="Proteomes" id="UP001165136">
    <property type="component" value="Unassembled WGS sequence"/>
</dbReference>
<dbReference type="SMART" id="SM00567">
    <property type="entry name" value="EZ_HEAT"/>
    <property type="match status" value="2"/>
</dbReference>
<comment type="caution">
    <text evidence="1">The sequence shown here is derived from an EMBL/GenBank/DDBJ whole genome shotgun (WGS) entry which is preliminary data.</text>
</comment>
<dbReference type="InterPro" id="IPR004155">
    <property type="entry name" value="PBS_lyase_HEAT"/>
</dbReference>
<name>A0A9W6VFW0_9PSEU</name>
<reference evidence="1" key="1">
    <citation type="submission" date="2023-03" db="EMBL/GenBank/DDBJ databases">
        <title>Amycolatopsis taiwanensis NBRC 103393.</title>
        <authorList>
            <person name="Ichikawa N."/>
            <person name="Sato H."/>
            <person name="Tonouchi N."/>
        </authorList>
    </citation>
    <scope>NUCLEOTIDE SEQUENCE</scope>
    <source>
        <strain evidence="1">NBRC 103393</strain>
    </source>
</reference>